<dbReference type="InterPro" id="IPR030678">
    <property type="entry name" value="Peptide/Ni-bd"/>
</dbReference>
<evidence type="ECO:0000259" key="5">
    <source>
        <dbReference type="Pfam" id="PF00496"/>
    </source>
</evidence>
<keyword evidence="4" id="KW-0472">Membrane</keyword>
<keyword evidence="2" id="KW-0813">Transport</keyword>
<dbReference type="SUPFAM" id="SSF53850">
    <property type="entry name" value="Periplasmic binding protein-like II"/>
    <property type="match status" value="1"/>
</dbReference>
<dbReference type="GO" id="GO:0015833">
    <property type="term" value="P:peptide transport"/>
    <property type="evidence" value="ECO:0007669"/>
    <property type="project" value="TreeGrafter"/>
</dbReference>
<dbReference type="Proteomes" id="UP000449710">
    <property type="component" value="Unassembled WGS sequence"/>
</dbReference>
<feature type="domain" description="Solute-binding protein family 5" evidence="5">
    <location>
        <begin position="106"/>
        <end position="498"/>
    </location>
</feature>
<gene>
    <name evidence="6" type="ORF">ISALK_09265</name>
</gene>
<evidence type="ECO:0000256" key="1">
    <source>
        <dbReference type="ARBA" id="ARBA00005695"/>
    </source>
</evidence>
<evidence type="ECO:0000256" key="3">
    <source>
        <dbReference type="ARBA" id="ARBA00022729"/>
    </source>
</evidence>
<evidence type="ECO:0000313" key="7">
    <source>
        <dbReference type="Proteomes" id="UP000449710"/>
    </source>
</evidence>
<evidence type="ECO:0000313" key="6">
    <source>
        <dbReference type="EMBL" id="NBG88689.1"/>
    </source>
</evidence>
<feature type="transmembrane region" description="Helical" evidence="4">
    <location>
        <begin position="26"/>
        <end position="44"/>
    </location>
</feature>
<evidence type="ECO:0000256" key="4">
    <source>
        <dbReference type="SAM" id="Phobius"/>
    </source>
</evidence>
<keyword evidence="7" id="KW-1185">Reference proteome</keyword>
<dbReference type="PANTHER" id="PTHR30290">
    <property type="entry name" value="PERIPLASMIC BINDING COMPONENT OF ABC TRANSPORTER"/>
    <property type="match status" value="1"/>
</dbReference>
<dbReference type="GO" id="GO:1904680">
    <property type="term" value="F:peptide transmembrane transporter activity"/>
    <property type="evidence" value="ECO:0007669"/>
    <property type="project" value="TreeGrafter"/>
</dbReference>
<dbReference type="Gene3D" id="3.10.105.10">
    <property type="entry name" value="Dipeptide-binding Protein, Domain 3"/>
    <property type="match status" value="1"/>
</dbReference>
<dbReference type="GO" id="GO:0042597">
    <property type="term" value="C:periplasmic space"/>
    <property type="evidence" value="ECO:0007669"/>
    <property type="project" value="UniProtKB-ARBA"/>
</dbReference>
<evidence type="ECO:0000256" key="2">
    <source>
        <dbReference type="ARBA" id="ARBA00022448"/>
    </source>
</evidence>
<dbReference type="GO" id="GO:0043190">
    <property type="term" value="C:ATP-binding cassette (ABC) transporter complex"/>
    <property type="evidence" value="ECO:0007669"/>
    <property type="project" value="InterPro"/>
</dbReference>
<name>A0AA43XLZ1_9CLOT</name>
<sequence>MNKNHSRVIICREGYGMKQGRDQKKLIGILGICLMILISGALPGKGFSSGLSYGYSGEEDSLLTVGIESSTGNFNPFYYPQGADGDVVDLVFQRLVRRDFEGNWTGDAAEEWEISEDGKIITVTLREGLTFSDGEAVTAEDVVFSYRVISDPSYAGGHNTYARKLEGYQSYREGDTEDFPGVRAIDDGTVEFRFQQGGGENLESVGFYIVPKHEYQEFYRYNDTARLREKRSEPLGSGPYTLENLIMGEYVYLTGNPHYYNEETYAIEEIIMQLIEENTEIDDLTQGNVDLINGQSEIRNIKIAKGEDGIAHNKYYNDSQGLYFFNHENGATQDPAVRKALRHAMDLEELMEHHFEGYGTVPAHFFGENADIADEEGIQSLKNPSYDLEKAKEILAEGGWHLNDDGYREKDGEVLTLRIIGSTHSDIIETLSPLWDRDWANALGIEIDNAYGGMNAIMEDLIYDADANVDVWNVVFLELSLDPFAPLGAVEGYFHSSNIGTNRGNISRYQNEALDELIEKARETEDLEEEKAYYVEIAEILQEEDAYAPVYTPEYYDLYTEKLTDFKTNSHFTWTRALETARLSGEDINRDGNGGEEEEGVPWRTASYGVIALFLLFKWKNRR</sequence>
<dbReference type="Gene3D" id="3.40.190.10">
    <property type="entry name" value="Periplasmic binding protein-like II"/>
    <property type="match status" value="1"/>
</dbReference>
<comment type="caution">
    <text evidence="6">The sequence shown here is derived from an EMBL/GenBank/DDBJ whole genome shotgun (WGS) entry which is preliminary data.</text>
</comment>
<dbReference type="InterPro" id="IPR000914">
    <property type="entry name" value="SBP_5_dom"/>
</dbReference>
<dbReference type="PANTHER" id="PTHR30290:SF9">
    <property type="entry name" value="OLIGOPEPTIDE-BINDING PROTEIN APPA"/>
    <property type="match status" value="1"/>
</dbReference>
<reference evidence="6 7" key="1">
    <citation type="submission" date="2019-04" db="EMBL/GenBank/DDBJ databases">
        <title>Isachenkonia alkalipeptolytica gen. nov. sp. nov. a new anaerobic, alkiliphilic organothrophic bacterium capable to reduce synthesized ferrihydrite isolated from a soda lake.</title>
        <authorList>
            <person name="Toshchakov S.V."/>
            <person name="Zavarzina D.G."/>
            <person name="Zhilina T.N."/>
            <person name="Kostrikina N.A."/>
            <person name="Kublanov I.V."/>
        </authorList>
    </citation>
    <scope>NUCLEOTIDE SEQUENCE [LARGE SCALE GENOMIC DNA]</scope>
    <source>
        <strain evidence="6 7">Z-1701</strain>
    </source>
</reference>
<keyword evidence="3" id="KW-0732">Signal</keyword>
<dbReference type="PIRSF" id="PIRSF002741">
    <property type="entry name" value="MppA"/>
    <property type="match status" value="1"/>
</dbReference>
<keyword evidence="4" id="KW-1133">Transmembrane helix</keyword>
<organism evidence="6 7">
    <name type="scientific">Isachenkonia alkalipeptolytica</name>
    <dbReference type="NCBI Taxonomy" id="2565777"/>
    <lineage>
        <taxon>Bacteria</taxon>
        <taxon>Bacillati</taxon>
        <taxon>Bacillota</taxon>
        <taxon>Clostridia</taxon>
        <taxon>Eubacteriales</taxon>
        <taxon>Clostridiaceae</taxon>
        <taxon>Isachenkonia</taxon>
    </lineage>
</organism>
<accession>A0AA43XLZ1</accession>
<keyword evidence="4" id="KW-0812">Transmembrane</keyword>
<dbReference type="CDD" id="cd00995">
    <property type="entry name" value="PBP2_NikA_DppA_OppA_like"/>
    <property type="match status" value="1"/>
</dbReference>
<protein>
    <submittedName>
        <fullName evidence="6">ABC transporter substrate-binding protein</fullName>
    </submittedName>
</protein>
<proteinExistence type="inferred from homology"/>
<dbReference type="EMBL" id="SUMG01000010">
    <property type="protein sequence ID" value="NBG88689.1"/>
    <property type="molecule type" value="Genomic_DNA"/>
</dbReference>
<dbReference type="Pfam" id="PF00496">
    <property type="entry name" value="SBP_bac_5"/>
    <property type="match status" value="1"/>
</dbReference>
<dbReference type="AlphaFoldDB" id="A0AA43XLZ1"/>
<comment type="similarity">
    <text evidence="1">Belongs to the bacterial solute-binding protein 5 family.</text>
</comment>
<dbReference type="InterPro" id="IPR039424">
    <property type="entry name" value="SBP_5"/>
</dbReference>